<proteinExistence type="predicted"/>
<protein>
    <submittedName>
        <fullName evidence="1">Uncharacterized protein</fullName>
    </submittedName>
</protein>
<accession>A0ABN3VF04</accession>
<sequence>MSPILDFAALQAAPLKPAVTLPGLEHPAFPSVLAAAMPGVRHSRTSWPDDQDEHSLVDPETGSAVRIVITWDRRQGRARTCIAEIGTRKLWDELVGRLGEWERHSRTIPEHWQEGAQRAALPTSQETELPLRGAHSRIGRLEGGNHLPASSFELAVPRQLPTRPVAASEVDLQVRDELDAVAVEQEHAVVALLAGEQGITNSVALDWIHANSDDYDHGQLYADLDHGDAAEPASPSQVLGKWLEALGQPTADIPDELRERTLLFRSMTSQRRIAVLLENAISAAQVRPLLPNSDYSLTVVTSRRLLVGLRMDGARLIDAGTAHAISGSLGVAR</sequence>
<name>A0ABN3VF04_9PSEU</name>
<gene>
    <name evidence="1" type="ORF">GCM10010470_37100</name>
</gene>
<dbReference type="Proteomes" id="UP001500979">
    <property type="component" value="Unassembled WGS sequence"/>
</dbReference>
<dbReference type="EMBL" id="BAAAUX010000015">
    <property type="protein sequence ID" value="GAA2798514.1"/>
    <property type="molecule type" value="Genomic_DNA"/>
</dbReference>
<reference evidence="1 2" key="1">
    <citation type="journal article" date="2019" name="Int. J. Syst. Evol. Microbiol.">
        <title>The Global Catalogue of Microorganisms (GCM) 10K type strain sequencing project: providing services to taxonomists for standard genome sequencing and annotation.</title>
        <authorList>
            <consortium name="The Broad Institute Genomics Platform"/>
            <consortium name="The Broad Institute Genome Sequencing Center for Infectious Disease"/>
            <person name="Wu L."/>
            <person name="Ma J."/>
        </authorList>
    </citation>
    <scope>NUCLEOTIDE SEQUENCE [LARGE SCALE GENOMIC DNA]</scope>
    <source>
        <strain evidence="1 2">JCM 9383</strain>
    </source>
</reference>
<keyword evidence="2" id="KW-1185">Reference proteome</keyword>
<evidence type="ECO:0000313" key="2">
    <source>
        <dbReference type="Proteomes" id="UP001500979"/>
    </source>
</evidence>
<evidence type="ECO:0000313" key="1">
    <source>
        <dbReference type="EMBL" id="GAA2798514.1"/>
    </source>
</evidence>
<dbReference type="RefSeq" id="WP_344681375.1">
    <property type="nucleotide sequence ID" value="NZ_BAAAUX010000015.1"/>
</dbReference>
<comment type="caution">
    <text evidence="1">The sequence shown here is derived from an EMBL/GenBank/DDBJ whole genome shotgun (WGS) entry which is preliminary data.</text>
</comment>
<organism evidence="1 2">
    <name type="scientific">Saccharopolyspora taberi</name>
    <dbReference type="NCBI Taxonomy" id="60895"/>
    <lineage>
        <taxon>Bacteria</taxon>
        <taxon>Bacillati</taxon>
        <taxon>Actinomycetota</taxon>
        <taxon>Actinomycetes</taxon>
        <taxon>Pseudonocardiales</taxon>
        <taxon>Pseudonocardiaceae</taxon>
        <taxon>Saccharopolyspora</taxon>
    </lineage>
</organism>